<protein>
    <submittedName>
        <fullName evidence="1">Uncharacterized protein</fullName>
    </submittedName>
</protein>
<organism evidence="1 2">
    <name type="scientific">Aphanomyces euteiches</name>
    <dbReference type="NCBI Taxonomy" id="100861"/>
    <lineage>
        <taxon>Eukaryota</taxon>
        <taxon>Sar</taxon>
        <taxon>Stramenopiles</taxon>
        <taxon>Oomycota</taxon>
        <taxon>Saprolegniomycetes</taxon>
        <taxon>Saprolegniales</taxon>
        <taxon>Verrucalvaceae</taxon>
        <taxon>Aphanomyces</taxon>
    </lineage>
</organism>
<name>A0A6G0XFV8_9STRA</name>
<gene>
    <name evidence="1" type="ORF">Ae201684_005175</name>
</gene>
<evidence type="ECO:0000313" key="1">
    <source>
        <dbReference type="EMBL" id="KAF0738985.1"/>
    </source>
</evidence>
<proteinExistence type="predicted"/>
<sequence>MMAVPGNAFGEETPSDELSFVKRNVKMENGLDVFRPNWIWGGSNTIVSGRASFPLDAATFPSAGKLIVCFVAQGARAFDARKARENMAQRRIDYPDGYVNNEHTIPAHNRSTRCFQASGSIVMELSVGRILNLVPT</sequence>
<accession>A0A6G0XFV8</accession>
<keyword evidence="2" id="KW-1185">Reference proteome</keyword>
<dbReference type="EMBL" id="VJMJ01000067">
    <property type="protein sequence ID" value="KAF0738985.1"/>
    <property type="molecule type" value="Genomic_DNA"/>
</dbReference>
<dbReference type="Proteomes" id="UP000481153">
    <property type="component" value="Unassembled WGS sequence"/>
</dbReference>
<reference evidence="1 2" key="1">
    <citation type="submission" date="2019-07" db="EMBL/GenBank/DDBJ databases">
        <title>Genomics analysis of Aphanomyces spp. identifies a new class of oomycete effector associated with host adaptation.</title>
        <authorList>
            <person name="Gaulin E."/>
        </authorList>
    </citation>
    <scope>NUCLEOTIDE SEQUENCE [LARGE SCALE GENOMIC DNA]</scope>
    <source>
        <strain evidence="1 2">ATCC 201684</strain>
    </source>
</reference>
<dbReference type="VEuPathDB" id="FungiDB:AeMF1_007224"/>
<evidence type="ECO:0000313" key="2">
    <source>
        <dbReference type="Proteomes" id="UP000481153"/>
    </source>
</evidence>
<comment type="caution">
    <text evidence="1">The sequence shown here is derived from an EMBL/GenBank/DDBJ whole genome shotgun (WGS) entry which is preliminary data.</text>
</comment>
<dbReference type="AlphaFoldDB" id="A0A6G0XFV8"/>